<feature type="transmembrane region" description="Helical" evidence="5">
    <location>
        <begin position="140"/>
        <end position="168"/>
    </location>
</feature>
<evidence type="ECO:0000256" key="2">
    <source>
        <dbReference type="ARBA" id="ARBA00022692"/>
    </source>
</evidence>
<evidence type="ECO:0000313" key="6">
    <source>
        <dbReference type="EMBL" id="MBT2187310.1"/>
    </source>
</evidence>
<comment type="similarity">
    <text evidence="5">Belongs to the 4-toluene sulfonate uptake permease (TSUP) (TC 2.A.102) family.</text>
</comment>
<evidence type="ECO:0000256" key="4">
    <source>
        <dbReference type="ARBA" id="ARBA00023136"/>
    </source>
</evidence>
<organism evidence="6 7">
    <name type="scientific">Sphingobium nicotianae</name>
    <dbReference type="NCBI Taxonomy" id="2782607"/>
    <lineage>
        <taxon>Bacteria</taxon>
        <taxon>Pseudomonadati</taxon>
        <taxon>Pseudomonadota</taxon>
        <taxon>Alphaproteobacteria</taxon>
        <taxon>Sphingomonadales</taxon>
        <taxon>Sphingomonadaceae</taxon>
        <taxon>Sphingobium</taxon>
    </lineage>
</organism>
<dbReference type="EMBL" id="JAHGAW010000006">
    <property type="protein sequence ID" value="MBT2187310.1"/>
    <property type="molecule type" value="Genomic_DNA"/>
</dbReference>
<reference evidence="6" key="1">
    <citation type="submission" date="2021-05" db="EMBL/GenBank/DDBJ databases">
        <title>Genome of Sphingobium sp. strain.</title>
        <authorList>
            <person name="Fan R."/>
        </authorList>
    </citation>
    <scope>NUCLEOTIDE SEQUENCE</scope>
    <source>
        <strain evidence="6">H33</strain>
    </source>
</reference>
<comment type="subcellular location">
    <subcellularLocation>
        <location evidence="5">Cell membrane</location>
        <topology evidence="5">Multi-pass membrane protein</topology>
    </subcellularLocation>
    <subcellularLocation>
        <location evidence="1">Membrane</location>
        <topology evidence="1">Multi-pass membrane protein</topology>
    </subcellularLocation>
</comment>
<evidence type="ECO:0000256" key="3">
    <source>
        <dbReference type="ARBA" id="ARBA00022989"/>
    </source>
</evidence>
<dbReference type="PANTHER" id="PTHR43701">
    <property type="entry name" value="MEMBRANE TRANSPORTER PROTEIN MJ0441-RELATED"/>
    <property type="match status" value="1"/>
</dbReference>
<feature type="transmembrane region" description="Helical" evidence="5">
    <location>
        <begin position="180"/>
        <end position="202"/>
    </location>
</feature>
<feature type="transmembrane region" description="Helical" evidence="5">
    <location>
        <begin position="208"/>
        <end position="227"/>
    </location>
</feature>
<dbReference type="Pfam" id="PF01925">
    <property type="entry name" value="TauE"/>
    <property type="match status" value="1"/>
</dbReference>
<evidence type="ECO:0000256" key="5">
    <source>
        <dbReference type="RuleBase" id="RU363041"/>
    </source>
</evidence>
<dbReference type="InterPro" id="IPR051598">
    <property type="entry name" value="TSUP/Inactive_protease-like"/>
</dbReference>
<name>A0A9X1DCG4_9SPHN</name>
<keyword evidence="5" id="KW-1003">Cell membrane</keyword>
<evidence type="ECO:0000256" key="1">
    <source>
        <dbReference type="ARBA" id="ARBA00004141"/>
    </source>
</evidence>
<dbReference type="Proteomes" id="UP001138757">
    <property type="component" value="Unassembled WGS sequence"/>
</dbReference>
<dbReference type="InterPro" id="IPR002781">
    <property type="entry name" value="TM_pro_TauE-like"/>
</dbReference>
<feature type="transmembrane region" description="Helical" evidence="5">
    <location>
        <begin position="239"/>
        <end position="254"/>
    </location>
</feature>
<keyword evidence="7" id="KW-1185">Reference proteome</keyword>
<dbReference type="RefSeq" id="WP_214623146.1">
    <property type="nucleotide sequence ID" value="NZ_JAHGAW010000006.1"/>
</dbReference>
<dbReference type="AlphaFoldDB" id="A0A9X1DCG4"/>
<feature type="transmembrane region" description="Helical" evidence="5">
    <location>
        <begin position="57"/>
        <end position="75"/>
    </location>
</feature>
<keyword evidence="4 5" id="KW-0472">Membrane</keyword>
<feature type="transmembrane region" description="Helical" evidence="5">
    <location>
        <begin position="82"/>
        <end position="103"/>
    </location>
</feature>
<evidence type="ECO:0000313" key="7">
    <source>
        <dbReference type="Proteomes" id="UP001138757"/>
    </source>
</evidence>
<dbReference type="PANTHER" id="PTHR43701:SF5">
    <property type="entry name" value="MEMBRANE TRANSPORTER PROTEIN-RELATED"/>
    <property type="match status" value="1"/>
</dbReference>
<keyword evidence="2 5" id="KW-0812">Transmembrane</keyword>
<dbReference type="GO" id="GO:0005886">
    <property type="term" value="C:plasma membrane"/>
    <property type="evidence" value="ECO:0007669"/>
    <property type="project" value="UniProtKB-SubCell"/>
</dbReference>
<sequence>MIDRSAARPDTQRAVLTLALALVAALYASVGQAGGTGYLAVMGIAGIDPAVMKPTALALNVLVAAIATFHFWRAGRFSWRSFYPFGVLGFPFSLIGGAINLPAHVYYPVVGALLLAASGQMMRAALAGAMPELAPRNPPFVPALLVGACIGLLSGITGTGGGIFLAPVILMTRWVEMRRAVAVTAAYNLLNSAAALAGSYATLNRLPAALPLWLLVTAIGATAGAIVGSRHVPERPMRLLLALILLAAALKMLLA</sequence>
<gene>
    <name evidence="6" type="ORF">KK488_10175</name>
</gene>
<comment type="caution">
    <text evidence="6">The sequence shown here is derived from an EMBL/GenBank/DDBJ whole genome shotgun (WGS) entry which is preliminary data.</text>
</comment>
<keyword evidence="3 5" id="KW-1133">Transmembrane helix</keyword>
<accession>A0A9X1DCG4</accession>
<proteinExistence type="inferred from homology"/>
<protein>
    <recommendedName>
        <fullName evidence="5">Probable membrane transporter protein</fullName>
    </recommendedName>
</protein>